<evidence type="ECO:0000313" key="3">
    <source>
        <dbReference type="EMBL" id="PWN18893.1"/>
    </source>
</evidence>
<feature type="chain" id="PRO_5016329010" evidence="2">
    <location>
        <begin position="27"/>
        <end position="590"/>
    </location>
</feature>
<dbReference type="RefSeq" id="XP_025346053.1">
    <property type="nucleotide sequence ID" value="XM_025495087.1"/>
</dbReference>
<keyword evidence="2" id="KW-0732">Signal</keyword>
<feature type="compositionally biased region" description="Polar residues" evidence="1">
    <location>
        <begin position="151"/>
        <end position="163"/>
    </location>
</feature>
<evidence type="ECO:0000313" key="4">
    <source>
        <dbReference type="Proteomes" id="UP000245942"/>
    </source>
</evidence>
<feature type="compositionally biased region" description="Low complexity" evidence="1">
    <location>
        <begin position="101"/>
        <end position="112"/>
    </location>
</feature>
<keyword evidence="4" id="KW-1185">Reference proteome</keyword>
<name>A0A316U3G1_9BASI</name>
<feature type="signal peptide" evidence="2">
    <location>
        <begin position="1"/>
        <end position="26"/>
    </location>
</feature>
<evidence type="ECO:0000256" key="2">
    <source>
        <dbReference type="SAM" id="SignalP"/>
    </source>
</evidence>
<protein>
    <submittedName>
        <fullName evidence="3">Uncharacterized protein</fullName>
    </submittedName>
</protein>
<feature type="compositionally biased region" description="Low complexity" evidence="1">
    <location>
        <begin position="330"/>
        <end position="344"/>
    </location>
</feature>
<accession>A0A316U3G1</accession>
<dbReference type="Proteomes" id="UP000245942">
    <property type="component" value="Unassembled WGS sequence"/>
</dbReference>
<feature type="compositionally biased region" description="Polar residues" evidence="1">
    <location>
        <begin position="202"/>
        <end position="222"/>
    </location>
</feature>
<dbReference type="EMBL" id="KZ819333">
    <property type="protein sequence ID" value="PWN18893.1"/>
    <property type="molecule type" value="Genomic_DNA"/>
</dbReference>
<organism evidence="3 4">
    <name type="scientific">Pseudomicrostroma glucosiphilum</name>
    <dbReference type="NCBI Taxonomy" id="1684307"/>
    <lineage>
        <taxon>Eukaryota</taxon>
        <taxon>Fungi</taxon>
        <taxon>Dikarya</taxon>
        <taxon>Basidiomycota</taxon>
        <taxon>Ustilaginomycotina</taxon>
        <taxon>Exobasidiomycetes</taxon>
        <taxon>Microstromatales</taxon>
        <taxon>Microstromatales incertae sedis</taxon>
        <taxon>Pseudomicrostroma</taxon>
    </lineage>
</organism>
<feature type="compositionally biased region" description="Polar residues" evidence="1">
    <location>
        <begin position="62"/>
        <end position="92"/>
    </location>
</feature>
<sequence length="590" mass="64563">MLNRFLVLDGHHHLTILTLMLTLTEGSRPSSDADAVTLAMSEEEDRLIQDALYSNEPEKAQESCTNEQIASTSPSGTSMLTSRGNDESSSPTKDPFYGLLAPSSSSPAPTFSLRRHRPSPPFRPLLFPYKKSKPSEVTGATKTQSQDRDALQSSPTKVTSSSRRGYDLRDVNLSPSCLGRLDLNGADSSPTSGSGLRKPLGPSSSLKVNQSTDSADQPSQLPMLTPSGIVKNENASDNSNRPKTRMSLDTRLIGRRVAGGSWSSMKREAEGTDASKPPTTPKKRKESVDGSSSPPRSSRRPRVDGLLSPIKESPTGGTSEPWGDKDARPKQSSSSTSPSRPQTPEDTSIVISPSVTPTRLKALTAKKRIRHRLVPFSPAISEVMHRQDEDQTQSELPKHVTGPLPEIVITPPLIACPASPIQQDLKFADHASEPGAFLATLHASGRPKVHCVSFGDEMHYGETDATYTSTSSELVLSRLVHQREKDDQRTRVLMLGMFREHLKQISNARQLSPADLTQARDTQAVKSFLDRLTRALSRKEQEFWVPDSLKVVSMDGVPQEVSDKWVLHLYRQEVLELADALVVDIVNCVE</sequence>
<reference evidence="3 4" key="1">
    <citation type="journal article" date="2018" name="Mol. Biol. Evol.">
        <title>Broad Genomic Sampling Reveals a Smut Pathogenic Ancestry of the Fungal Clade Ustilaginomycotina.</title>
        <authorList>
            <person name="Kijpornyongpan T."/>
            <person name="Mondo S.J."/>
            <person name="Barry K."/>
            <person name="Sandor L."/>
            <person name="Lee J."/>
            <person name="Lipzen A."/>
            <person name="Pangilinan J."/>
            <person name="LaButti K."/>
            <person name="Hainaut M."/>
            <person name="Henrissat B."/>
            <person name="Grigoriev I.V."/>
            <person name="Spatafora J.W."/>
            <person name="Aime M.C."/>
        </authorList>
    </citation>
    <scope>NUCLEOTIDE SEQUENCE [LARGE SCALE GENOMIC DNA]</scope>
    <source>
        <strain evidence="3 4">MCA 4718</strain>
    </source>
</reference>
<evidence type="ECO:0000256" key="1">
    <source>
        <dbReference type="SAM" id="MobiDB-lite"/>
    </source>
</evidence>
<dbReference type="AlphaFoldDB" id="A0A316U3G1"/>
<feature type="region of interest" description="Disordered" evidence="1">
    <location>
        <begin position="57"/>
        <end position="353"/>
    </location>
</feature>
<dbReference type="GeneID" id="37016821"/>
<proteinExistence type="predicted"/>
<gene>
    <name evidence="3" type="ORF">BCV69DRAFT_314098</name>
</gene>